<evidence type="ECO:0000256" key="1">
    <source>
        <dbReference type="SAM" id="MobiDB-lite"/>
    </source>
</evidence>
<evidence type="ECO:0000313" key="2">
    <source>
        <dbReference type="EMBL" id="EOY48705.1"/>
    </source>
</evidence>
<dbReference type="Proteomes" id="UP000014062">
    <property type="component" value="Chromosome"/>
</dbReference>
<evidence type="ECO:0000313" key="3">
    <source>
        <dbReference type="Proteomes" id="UP000014062"/>
    </source>
</evidence>
<proteinExistence type="predicted"/>
<gene>
    <name evidence="2" type="ORF">SLI_3993</name>
</gene>
<sequence length="48" mass="4750">MTHRDGAGGREYRGGTGGRRAPAPTPVPLPAIDDTGPDPPEPGAGLAS</sequence>
<name>A0A7U9DST9_STRLI</name>
<accession>A0A7U9DST9</accession>
<feature type="compositionally biased region" description="Basic and acidic residues" evidence="1">
    <location>
        <begin position="1"/>
        <end position="13"/>
    </location>
</feature>
<protein>
    <submittedName>
        <fullName evidence="2">Uncharacterized protein</fullName>
    </submittedName>
</protein>
<feature type="region of interest" description="Disordered" evidence="1">
    <location>
        <begin position="1"/>
        <end position="48"/>
    </location>
</feature>
<dbReference type="EMBL" id="CM001889">
    <property type="protein sequence ID" value="EOY48705.1"/>
    <property type="molecule type" value="Genomic_DNA"/>
</dbReference>
<dbReference type="AlphaFoldDB" id="A0A7U9DST9"/>
<reference evidence="3" key="1">
    <citation type="journal article" date="2013" name="Genome Biol. Evol.">
        <title>The genome sequence of Streptomyces lividans 66 reveals a novel tRNA-dependent peptide biosynthetic system within a metal-related genomic island.</title>
        <authorList>
            <person name="Cruz-Morales P."/>
            <person name="Vijgenboom E."/>
            <person name="Iruegas-Bocardo F."/>
            <person name="Girard G."/>
            <person name="Yanez-Guerra L.A."/>
            <person name="Ramos-Aboites H.E."/>
            <person name="Pernodet J.L."/>
            <person name="Anne J."/>
            <person name="van Wezel G.P."/>
            <person name="Barona-Gomez F."/>
        </authorList>
    </citation>
    <scope>NUCLEOTIDE SEQUENCE [LARGE SCALE GENOMIC DNA]</scope>
    <source>
        <strain evidence="3">1326</strain>
    </source>
</reference>
<organism evidence="2 3">
    <name type="scientific">Streptomyces lividans 1326</name>
    <dbReference type="NCBI Taxonomy" id="1200984"/>
    <lineage>
        <taxon>Bacteria</taxon>
        <taxon>Bacillati</taxon>
        <taxon>Actinomycetota</taxon>
        <taxon>Actinomycetes</taxon>
        <taxon>Kitasatosporales</taxon>
        <taxon>Streptomycetaceae</taxon>
        <taxon>Streptomyces</taxon>
    </lineage>
</organism>